<dbReference type="HOGENOM" id="CLU_2368013_0_0_11"/>
<dbReference type="Proteomes" id="UP000008229">
    <property type="component" value="Chromosome"/>
</dbReference>
<name>D3F4I3_CONWI</name>
<organism evidence="1 2">
    <name type="scientific">Conexibacter woesei (strain DSM 14684 / CCUG 47730 / CIP 108061 / JCM 11494 / NBRC 100937 / ID131577)</name>
    <dbReference type="NCBI Taxonomy" id="469383"/>
    <lineage>
        <taxon>Bacteria</taxon>
        <taxon>Bacillati</taxon>
        <taxon>Actinomycetota</taxon>
        <taxon>Thermoleophilia</taxon>
        <taxon>Solirubrobacterales</taxon>
        <taxon>Conexibacteraceae</taxon>
        <taxon>Conexibacter</taxon>
    </lineage>
</organism>
<accession>D3F4I3</accession>
<dbReference type="AlphaFoldDB" id="D3F4I3"/>
<gene>
    <name evidence="1" type="ordered locus">Cwoe_4023</name>
</gene>
<dbReference type="STRING" id="469383.Cwoe_4023"/>
<keyword evidence="2" id="KW-1185">Reference proteome</keyword>
<dbReference type="EMBL" id="CP001854">
    <property type="protein sequence ID" value="ADB52440.1"/>
    <property type="molecule type" value="Genomic_DNA"/>
</dbReference>
<sequence>MVESARRSARTRVLLGAVGNMVMNRRDVRLTSCKGSPGGWTAGGRATGAGDRPCAHEVTVYFTDSRATVLGTGRTAASTAIHGADELRCVLVGVA</sequence>
<evidence type="ECO:0000313" key="2">
    <source>
        <dbReference type="Proteomes" id="UP000008229"/>
    </source>
</evidence>
<reference evidence="2" key="2">
    <citation type="submission" date="2010-01" db="EMBL/GenBank/DDBJ databases">
        <title>The complete genome of Conexibacter woesei DSM 14684.</title>
        <authorList>
            <consortium name="US DOE Joint Genome Institute (JGI-PGF)"/>
            <person name="Lucas S."/>
            <person name="Copeland A."/>
            <person name="Lapidus A."/>
            <person name="Glavina del Rio T."/>
            <person name="Dalin E."/>
            <person name="Tice H."/>
            <person name="Bruce D."/>
            <person name="Goodwin L."/>
            <person name="Pitluck S."/>
            <person name="Kyrpides N."/>
            <person name="Mavromatis K."/>
            <person name="Ivanova N."/>
            <person name="Mikhailova N."/>
            <person name="Chertkov O."/>
            <person name="Brettin T."/>
            <person name="Detter J.C."/>
            <person name="Han C."/>
            <person name="Larimer F."/>
            <person name="Land M."/>
            <person name="Hauser L."/>
            <person name="Markowitz V."/>
            <person name="Cheng J.-F."/>
            <person name="Hugenholtz P."/>
            <person name="Woyke T."/>
            <person name="Wu D."/>
            <person name="Pukall R."/>
            <person name="Steenblock K."/>
            <person name="Schneider S."/>
            <person name="Klenk H.-P."/>
            <person name="Eisen J.A."/>
        </authorList>
    </citation>
    <scope>NUCLEOTIDE SEQUENCE [LARGE SCALE GENOMIC DNA]</scope>
    <source>
        <strain evidence="2">DSM 14684 / CIP 108061 / JCM 11494 / NBRC 100937 / ID131577</strain>
    </source>
</reference>
<proteinExistence type="predicted"/>
<dbReference type="KEGG" id="cwo:Cwoe_4023"/>
<reference evidence="1 2" key="1">
    <citation type="journal article" date="2010" name="Stand. Genomic Sci.">
        <title>Complete genome sequence of Conexibacter woesei type strain (ID131577).</title>
        <authorList>
            <person name="Pukall R."/>
            <person name="Lapidus A."/>
            <person name="Glavina Del Rio T."/>
            <person name="Copeland A."/>
            <person name="Tice H."/>
            <person name="Cheng J.-F."/>
            <person name="Lucas S."/>
            <person name="Chen F."/>
            <person name="Nolan M."/>
            <person name="Bruce D."/>
            <person name="Goodwin L."/>
            <person name="Pitluck S."/>
            <person name="Mavromatis K."/>
            <person name="Ivanova N."/>
            <person name="Ovchinnikova G."/>
            <person name="Pati A."/>
            <person name="Chen A."/>
            <person name="Palaniappan K."/>
            <person name="Land M."/>
            <person name="Hauser L."/>
            <person name="Chang Y.-J."/>
            <person name="Jeffries C.D."/>
            <person name="Chain P."/>
            <person name="Meincke L."/>
            <person name="Sims D."/>
            <person name="Brettin T."/>
            <person name="Detter J.C."/>
            <person name="Rohde M."/>
            <person name="Goeker M."/>
            <person name="Bristow J."/>
            <person name="Eisen J.A."/>
            <person name="Markowitz V."/>
            <person name="Kyrpides N.C."/>
            <person name="Klenk H.-P."/>
            <person name="Hugenholtz P."/>
        </authorList>
    </citation>
    <scope>NUCLEOTIDE SEQUENCE [LARGE SCALE GENOMIC DNA]</scope>
    <source>
        <strain evidence="2">DSM 14684 / CIP 108061 / JCM 11494 / NBRC 100937 / ID131577</strain>
    </source>
</reference>
<evidence type="ECO:0000313" key="1">
    <source>
        <dbReference type="EMBL" id="ADB52440.1"/>
    </source>
</evidence>
<protein>
    <submittedName>
        <fullName evidence="1">Uncharacterized protein</fullName>
    </submittedName>
</protein>